<evidence type="ECO:0000256" key="7">
    <source>
        <dbReference type="SAM" id="MobiDB-lite"/>
    </source>
</evidence>
<dbReference type="GO" id="GO:0015036">
    <property type="term" value="F:disulfide oxidoreductase activity"/>
    <property type="evidence" value="ECO:0007669"/>
    <property type="project" value="UniProtKB-ARBA"/>
</dbReference>
<evidence type="ECO:0000256" key="6">
    <source>
        <dbReference type="ARBA" id="ARBA00067618"/>
    </source>
</evidence>
<evidence type="ECO:0000313" key="9">
    <source>
        <dbReference type="EMBL" id="KIV78918.1"/>
    </source>
</evidence>
<dbReference type="CDD" id="cd03028">
    <property type="entry name" value="GRX_PICOT_like"/>
    <property type="match status" value="1"/>
</dbReference>
<accession>A0A0D1YVP4</accession>
<feature type="compositionally biased region" description="Basic and acidic residues" evidence="7">
    <location>
        <begin position="214"/>
        <end position="223"/>
    </location>
</feature>
<feature type="domain" description="Glutaredoxin" evidence="8">
    <location>
        <begin position="58"/>
        <end position="125"/>
    </location>
</feature>
<keyword evidence="5" id="KW-0676">Redox-active center</keyword>
<evidence type="ECO:0000256" key="3">
    <source>
        <dbReference type="ARBA" id="ARBA00023004"/>
    </source>
</evidence>
<dbReference type="OrthoDB" id="415696at2759"/>
<keyword evidence="3" id="KW-0408">Iron</keyword>
<evidence type="ECO:0000256" key="2">
    <source>
        <dbReference type="ARBA" id="ARBA00022723"/>
    </source>
</evidence>
<keyword evidence="1" id="KW-0001">2Fe-2S</keyword>
<dbReference type="NCBIfam" id="TIGR00365">
    <property type="entry name" value="Grx4 family monothiol glutaredoxin"/>
    <property type="match status" value="1"/>
</dbReference>
<dbReference type="GO" id="GO:0051537">
    <property type="term" value="F:2 iron, 2 sulfur cluster binding"/>
    <property type="evidence" value="ECO:0007669"/>
    <property type="project" value="UniProtKB-KW"/>
</dbReference>
<dbReference type="Pfam" id="PF00462">
    <property type="entry name" value="Glutaredoxin"/>
    <property type="match status" value="1"/>
</dbReference>
<dbReference type="InterPro" id="IPR033658">
    <property type="entry name" value="GRX_PICOT-like"/>
</dbReference>
<dbReference type="Proteomes" id="UP000053599">
    <property type="component" value="Unassembled WGS sequence"/>
</dbReference>
<dbReference type="PROSITE" id="PS51354">
    <property type="entry name" value="GLUTAREDOXIN_2"/>
    <property type="match status" value="1"/>
</dbReference>
<dbReference type="GO" id="GO:0044571">
    <property type="term" value="P:[2Fe-2S] cluster assembly"/>
    <property type="evidence" value="ECO:0007669"/>
    <property type="project" value="UniProtKB-ARBA"/>
</dbReference>
<feature type="compositionally biased region" description="Low complexity" evidence="7">
    <location>
        <begin position="164"/>
        <end position="177"/>
    </location>
</feature>
<protein>
    <recommendedName>
        <fullName evidence="6">Monothiol glutaredoxin-5, mitochondrial</fullName>
    </recommendedName>
</protein>
<dbReference type="PANTHER" id="PTHR10293">
    <property type="entry name" value="GLUTAREDOXIN FAMILY MEMBER"/>
    <property type="match status" value="1"/>
</dbReference>
<evidence type="ECO:0000256" key="4">
    <source>
        <dbReference type="ARBA" id="ARBA00023014"/>
    </source>
</evidence>
<evidence type="ECO:0000256" key="1">
    <source>
        <dbReference type="ARBA" id="ARBA00022714"/>
    </source>
</evidence>
<dbReference type="Gene3D" id="3.40.30.10">
    <property type="entry name" value="Glutaredoxin"/>
    <property type="match status" value="1"/>
</dbReference>
<dbReference type="PANTHER" id="PTHR10293:SF16">
    <property type="entry name" value="GLUTAREDOXIN-RELATED PROTEIN 5, MITOCHONDRIAL"/>
    <property type="match status" value="1"/>
</dbReference>
<dbReference type="HOGENOM" id="CLU_026126_2_0_1"/>
<feature type="region of interest" description="Disordered" evidence="7">
    <location>
        <begin position="154"/>
        <end position="223"/>
    </location>
</feature>
<sequence>MLQRTLRTPALRGALAALSPRATSNTLLPRITSSLGQTRLLSNEVRTAIDKAVASAPVVLFMKGTPETPQCGFSRTSIQILGLQGVDPTKFTAFNVLEDEELRSGIKEYSDWPTIPQLYVDKEFVGGCDILINMHKDGSLADLLAQKQVIIEDDSNPETDTDGQQAQETRATTEQSTGGRSKDAKDESSEPAPEYEGQKAQQARATTEQSTGGRSKDAKGESS</sequence>
<dbReference type="GO" id="GO:0005759">
    <property type="term" value="C:mitochondrial matrix"/>
    <property type="evidence" value="ECO:0007669"/>
    <property type="project" value="TreeGrafter"/>
</dbReference>
<dbReference type="FunFam" id="3.40.30.10:FF:000005">
    <property type="entry name" value="Glutaredoxin 5"/>
    <property type="match status" value="1"/>
</dbReference>
<keyword evidence="2" id="KW-0479">Metal-binding</keyword>
<dbReference type="InterPro" id="IPR004480">
    <property type="entry name" value="Monothiol_GRX-rel"/>
</dbReference>
<feature type="compositionally biased region" description="Polar residues" evidence="7">
    <location>
        <begin position="199"/>
        <end position="213"/>
    </location>
</feature>
<dbReference type="GO" id="GO:0046872">
    <property type="term" value="F:metal ion binding"/>
    <property type="evidence" value="ECO:0007669"/>
    <property type="project" value="UniProtKB-KW"/>
</dbReference>
<dbReference type="AlphaFoldDB" id="A0A0D1YVP4"/>
<evidence type="ECO:0000313" key="10">
    <source>
        <dbReference type="Proteomes" id="UP000053599"/>
    </source>
</evidence>
<dbReference type="STRING" id="1016849.A0A0D1YVP4"/>
<dbReference type="EMBL" id="KN846953">
    <property type="protein sequence ID" value="KIV78918.1"/>
    <property type="molecule type" value="Genomic_DNA"/>
</dbReference>
<evidence type="ECO:0000259" key="8">
    <source>
        <dbReference type="Pfam" id="PF00462"/>
    </source>
</evidence>
<organism evidence="9 10">
    <name type="scientific">Exophiala sideris</name>
    <dbReference type="NCBI Taxonomy" id="1016849"/>
    <lineage>
        <taxon>Eukaryota</taxon>
        <taxon>Fungi</taxon>
        <taxon>Dikarya</taxon>
        <taxon>Ascomycota</taxon>
        <taxon>Pezizomycotina</taxon>
        <taxon>Eurotiomycetes</taxon>
        <taxon>Chaetothyriomycetidae</taxon>
        <taxon>Chaetothyriales</taxon>
        <taxon>Herpotrichiellaceae</taxon>
        <taxon>Exophiala</taxon>
    </lineage>
</organism>
<dbReference type="InterPro" id="IPR036249">
    <property type="entry name" value="Thioredoxin-like_sf"/>
</dbReference>
<dbReference type="SUPFAM" id="SSF52833">
    <property type="entry name" value="Thioredoxin-like"/>
    <property type="match status" value="1"/>
</dbReference>
<reference evidence="9 10" key="1">
    <citation type="submission" date="2015-01" db="EMBL/GenBank/DDBJ databases">
        <title>The Genome Sequence of Exophiala sideris CBS121828.</title>
        <authorList>
            <consortium name="The Broad Institute Genomics Platform"/>
            <person name="Cuomo C."/>
            <person name="de Hoog S."/>
            <person name="Gorbushina A."/>
            <person name="Stielow B."/>
            <person name="Teixiera M."/>
            <person name="Abouelleil A."/>
            <person name="Chapman S.B."/>
            <person name="Priest M."/>
            <person name="Young S.K."/>
            <person name="Wortman J."/>
            <person name="Nusbaum C."/>
            <person name="Birren B."/>
        </authorList>
    </citation>
    <scope>NUCLEOTIDE SEQUENCE [LARGE SCALE GENOMIC DNA]</scope>
    <source>
        <strain evidence="9 10">CBS 121828</strain>
    </source>
</reference>
<keyword evidence="4" id="KW-0411">Iron-sulfur</keyword>
<gene>
    <name evidence="9" type="ORF">PV11_06519</name>
</gene>
<proteinExistence type="predicted"/>
<evidence type="ECO:0000256" key="5">
    <source>
        <dbReference type="ARBA" id="ARBA00023284"/>
    </source>
</evidence>
<name>A0A0D1YVP4_9EURO</name>
<dbReference type="InterPro" id="IPR002109">
    <property type="entry name" value="Glutaredoxin"/>
</dbReference>